<reference evidence="1" key="1">
    <citation type="journal article" date="2021" name="Nat. Microbiol.">
        <title>Cocultivation of an ultrasmall environmental parasitic bacterium with lytic ability against bacteria associated with wastewater foams.</title>
        <authorList>
            <person name="Batinovic S."/>
            <person name="Rose J.J.A."/>
            <person name="Ratcliffe J."/>
            <person name="Seviour R.J."/>
            <person name="Petrovski S."/>
        </authorList>
    </citation>
    <scope>NUCLEOTIDE SEQUENCE</scope>
    <source>
        <strain evidence="1">CON44</strain>
    </source>
</reference>
<dbReference type="InterPro" id="IPR000835">
    <property type="entry name" value="HTH_MarR-typ"/>
</dbReference>
<proteinExistence type="predicted"/>
<dbReference type="InterPro" id="IPR036388">
    <property type="entry name" value="WH-like_DNA-bd_sf"/>
</dbReference>
<organism evidence="1">
    <name type="scientific">Gordonia amarae</name>
    <dbReference type="NCBI Taxonomy" id="36821"/>
    <lineage>
        <taxon>Bacteria</taxon>
        <taxon>Bacillati</taxon>
        <taxon>Actinomycetota</taxon>
        <taxon>Actinomycetes</taxon>
        <taxon>Mycobacteriales</taxon>
        <taxon>Gordoniaceae</taxon>
        <taxon>Gordonia</taxon>
    </lineage>
</organism>
<name>A0A857MDM9_9ACTN</name>
<dbReference type="PANTHER" id="PTHR33164">
    <property type="entry name" value="TRANSCRIPTIONAL REGULATOR, MARR FAMILY"/>
    <property type="match status" value="1"/>
</dbReference>
<dbReference type="SMART" id="SM00347">
    <property type="entry name" value="HTH_MARR"/>
    <property type="match status" value="1"/>
</dbReference>
<dbReference type="SUPFAM" id="SSF46785">
    <property type="entry name" value="Winged helix' DNA-binding domain"/>
    <property type="match status" value="1"/>
</dbReference>
<dbReference type="RefSeq" id="WP_005190497.1">
    <property type="nucleotide sequence ID" value="NZ_CP045804.1"/>
</dbReference>
<evidence type="ECO:0000313" key="1">
    <source>
        <dbReference type="EMBL" id="QHN40584.1"/>
    </source>
</evidence>
<dbReference type="InterPro" id="IPR036390">
    <property type="entry name" value="WH_DNA-bd_sf"/>
</dbReference>
<gene>
    <name evidence="1" type="ORF">GII30_16825</name>
</gene>
<accession>A0A857MDM9</accession>
<dbReference type="Gene3D" id="1.10.10.10">
    <property type="entry name" value="Winged helix-like DNA-binding domain superfamily/Winged helix DNA-binding domain"/>
    <property type="match status" value="1"/>
</dbReference>
<dbReference type="PANTHER" id="PTHR33164:SF57">
    <property type="entry name" value="MARR-FAMILY TRANSCRIPTIONAL REGULATOR"/>
    <property type="match status" value="1"/>
</dbReference>
<dbReference type="GO" id="GO:0003700">
    <property type="term" value="F:DNA-binding transcription factor activity"/>
    <property type="evidence" value="ECO:0007669"/>
    <property type="project" value="InterPro"/>
</dbReference>
<dbReference type="GO" id="GO:0006950">
    <property type="term" value="P:response to stress"/>
    <property type="evidence" value="ECO:0007669"/>
    <property type="project" value="TreeGrafter"/>
</dbReference>
<dbReference type="EMBL" id="CP045810">
    <property type="protein sequence ID" value="QHN40584.1"/>
    <property type="molecule type" value="Genomic_DNA"/>
</dbReference>
<sequence>MRDDDVISLSGLVLEVARGLERSVACVHRGHGLQGNEFSALIRLSRNPGRQMRMSALASQLGVSNSGTTSIVDRLAARGLVTRDVDPADRRSWVVQLTDDGDDLLRADVADLLPVLREVLVAPLGDDAAAFVGVLERVRAEVAPGATAR</sequence>
<dbReference type="Pfam" id="PF12802">
    <property type="entry name" value="MarR_2"/>
    <property type="match status" value="1"/>
</dbReference>
<dbReference type="PRINTS" id="PR00598">
    <property type="entry name" value="HTHMARR"/>
</dbReference>
<dbReference type="PROSITE" id="PS50995">
    <property type="entry name" value="HTH_MARR_2"/>
    <property type="match status" value="1"/>
</dbReference>
<dbReference type="AlphaFoldDB" id="A0A857MDM9"/>
<protein>
    <submittedName>
        <fullName evidence="1">MarR family transcriptional regulator</fullName>
    </submittedName>
</protein>
<dbReference type="InterPro" id="IPR039422">
    <property type="entry name" value="MarR/SlyA-like"/>
</dbReference>